<dbReference type="RefSeq" id="WP_150945791.1">
    <property type="nucleotide sequence ID" value="NZ_VCMV01000023.1"/>
</dbReference>
<reference evidence="1 2" key="1">
    <citation type="journal article" date="2019" name="Microorganisms">
        <title>Genome Insights into the Novel Species Microvirga brassicacearum, a Rapeseed Endophyte with Biotechnological Potential.</title>
        <authorList>
            <person name="Jimenez-Gomez A."/>
            <person name="Saati-Santamaria Z."/>
            <person name="Igual J.M."/>
            <person name="Rivas R."/>
            <person name="Mateos P.F."/>
            <person name="Garcia-Fraile P."/>
        </authorList>
    </citation>
    <scope>NUCLEOTIDE SEQUENCE [LARGE SCALE GENOMIC DNA]</scope>
    <source>
        <strain evidence="1 2">CDVBN77</strain>
    </source>
</reference>
<dbReference type="OrthoDB" id="7355898at2"/>
<dbReference type="EMBL" id="VCMV01000023">
    <property type="protein sequence ID" value="KAB0266248.1"/>
    <property type="molecule type" value="Genomic_DNA"/>
</dbReference>
<name>A0A5N3P949_9HYPH</name>
<dbReference type="Proteomes" id="UP000325684">
    <property type="component" value="Unassembled WGS sequence"/>
</dbReference>
<sequence>MSDEDSGQNDQEYGFGHELSYRIHTGRERALMIQGRKPLAVFSDLVIEGEDEADEDFASLVQSGAVVERDASEAWEPFVMRGKRVIGRRMRLYALRDEAWRIPAYLLLQRIGRKGRWDDALERLTGSLLGYTDEQNEEWLARHHRTRAGWGCFPLYAMTTDGTVDDIAELGGRALPRGFLAQARLFCSGEPPTRAALDQSGLGFTAEQRNLVRFGVTKEFFFDCTERTPSGDFISVSPQPDVSTSDLNKALATEIQTFSL</sequence>
<organism evidence="1 2">
    <name type="scientific">Microvirga brassicacearum</name>
    <dbReference type="NCBI Taxonomy" id="2580413"/>
    <lineage>
        <taxon>Bacteria</taxon>
        <taxon>Pseudomonadati</taxon>
        <taxon>Pseudomonadota</taxon>
        <taxon>Alphaproteobacteria</taxon>
        <taxon>Hyphomicrobiales</taxon>
        <taxon>Methylobacteriaceae</taxon>
        <taxon>Microvirga</taxon>
    </lineage>
</organism>
<comment type="caution">
    <text evidence="1">The sequence shown here is derived from an EMBL/GenBank/DDBJ whole genome shotgun (WGS) entry which is preliminary data.</text>
</comment>
<dbReference type="AlphaFoldDB" id="A0A5N3P949"/>
<accession>A0A5N3P949</accession>
<gene>
    <name evidence="1" type="ORF">FEZ63_14815</name>
</gene>
<protein>
    <submittedName>
        <fullName evidence="1">Uncharacterized protein</fullName>
    </submittedName>
</protein>
<evidence type="ECO:0000313" key="1">
    <source>
        <dbReference type="EMBL" id="KAB0266248.1"/>
    </source>
</evidence>
<keyword evidence="2" id="KW-1185">Reference proteome</keyword>
<evidence type="ECO:0000313" key="2">
    <source>
        <dbReference type="Proteomes" id="UP000325684"/>
    </source>
</evidence>
<proteinExistence type="predicted"/>